<evidence type="ECO:0000256" key="2">
    <source>
        <dbReference type="ARBA" id="ARBA00022475"/>
    </source>
</evidence>
<dbReference type="InterPro" id="IPR003691">
    <property type="entry name" value="FluC"/>
</dbReference>
<evidence type="ECO:0000313" key="12">
    <source>
        <dbReference type="EMBL" id="PTQ53954.1"/>
    </source>
</evidence>
<name>A0A179IP76_HYDSH</name>
<keyword evidence="10" id="KW-0813">Transport</keyword>
<evidence type="ECO:0000256" key="5">
    <source>
        <dbReference type="ARBA" id="ARBA00023136"/>
    </source>
</evidence>
<comment type="caution">
    <text evidence="11">The sequence shown here is derived from an EMBL/GenBank/DDBJ whole genome shotgun (WGS) entry which is preliminary data.</text>
</comment>
<keyword evidence="10" id="KW-0915">Sodium</keyword>
<keyword evidence="10" id="KW-0406">Ion transport</keyword>
<evidence type="ECO:0000256" key="7">
    <source>
        <dbReference type="ARBA" id="ARBA00035120"/>
    </source>
</evidence>
<organism evidence="11 13">
    <name type="scientific">Hydrogenibacillus schlegelii</name>
    <name type="common">Bacillus schlegelii</name>
    <dbReference type="NCBI Taxonomy" id="1484"/>
    <lineage>
        <taxon>Bacteria</taxon>
        <taxon>Bacillati</taxon>
        <taxon>Bacillota</taxon>
        <taxon>Bacilli</taxon>
        <taxon>Bacillales</taxon>
        <taxon>Bacillales Family X. Incertae Sedis</taxon>
        <taxon>Hydrogenibacillus</taxon>
    </lineage>
</organism>
<evidence type="ECO:0000313" key="11">
    <source>
        <dbReference type="EMBL" id="OAR03421.1"/>
    </source>
</evidence>
<keyword evidence="13" id="KW-1185">Reference proteome</keyword>
<dbReference type="GO" id="GO:0046872">
    <property type="term" value="F:metal ion binding"/>
    <property type="evidence" value="ECO:0007669"/>
    <property type="project" value="UniProtKB-KW"/>
</dbReference>
<evidence type="ECO:0000256" key="6">
    <source>
        <dbReference type="ARBA" id="ARBA00023303"/>
    </source>
</evidence>
<dbReference type="PANTHER" id="PTHR28259">
    <property type="entry name" value="FLUORIDE EXPORT PROTEIN 1-RELATED"/>
    <property type="match status" value="1"/>
</dbReference>
<feature type="binding site" evidence="10">
    <location>
        <position position="74"/>
    </location>
    <ligand>
        <name>Na(+)</name>
        <dbReference type="ChEBI" id="CHEBI:29101"/>
        <note>structural</note>
    </ligand>
</feature>
<dbReference type="RefSeq" id="WP_066442133.1">
    <property type="nucleotide sequence ID" value="NZ_CBCSAS010000018.1"/>
</dbReference>
<dbReference type="STRING" id="1484.SA87_01435"/>
<evidence type="ECO:0000256" key="4">
    <source>
        <dbReference type="ARBA" id="ARBA00022989"/>
    </source>
</evidence>
<keyword evidence="6 10" id="KW-0407">Ion channel</keyword>
<reference evidence="12 14" key="2">
    <citation type="submission" date="2017-08" db="EMBL/GenBank/DDBJ databases">
        <title>Burning lignite coal seam in the remote Altai Mountains harbors a hydrogen-driven thermophilic microbial community.</title>
        <authorList>
            <person name="Kadnikov V.V."/>
            <person name="Mardanov A.V."/>
            <person name="Ivasenko D."/>
            <person name="Beletsky A.V."/>
            <person name="Karnachuk O.V."/>
            <person name="Ravin N.V."/>
        </authorList>
    </citation>
    <scope>NUCLEOTIDE SEQUENCE [LARGE SCALE GENOMIC DNA]</scope>
    <source>
        <strain evidence="12">AL33</strain>
    </source>
</reference>
<comment type="similarity">
    <text evidence="7 10">Belongs to the fluoride channel Fluc/FEX (TC 1.A.43) family.</text>
</comment>
<keyword evidence="4 10" id="KW-1133">Transmembrane helix</keyword>
<comment type="function">
    <text evidence="9 10">Fluoride-specific ion channel. Important for reducing fluoride concentration in the cell, thus reducing its toxicity.</text>
</comment>
<dbReference type="EMBL" id="PEBV01000008">
    <property type="protein sequence ID" value="PTQ53954.1"/>
    <property type="molecule type" value="Genomic_DNA"/>
</dbReference>
<accession>A0A179IP76</accession>
<dbReference type="GO" id="GO:0140114">
    <property type="term" value="P:cellular detoxification of fluoride"/>
    <property type="evidence" value="ECO:0007669"/>
    <property type="project" value="UniProtKB-UniRule"/>
</dbReference>
<evidence type="ECO:0000313" key="14">
    <source>
        <dbReference type="Proteomes" id="UP000244180"/>
    </source>
</evidence>
<evidence type="ECO:0000313" key="13">
    <source>
        <dbReference type="Proteomes" id="UP000243024"/>
    </source>
</evidence>
<comment type="caution">
    <text evidence="10">Lacks conserved residue(s) required for the propagation of feature annotation.</text>
</comment>
<feature type="transmembrane region" description="Helical" evidence="10">
    <location>
        <begin position="67"/>
        <end position="86"/>
    </location>
</feature>
<dbReference type="GO" id="GO:0062054">
    <property type="term" value="F:fluoride channel activity"/>
    <property type="evidence" value="ECO:0007669"/>
    <property type="project" value="UniProtKB-UniRule"/>
</dbReference>
<dbReference type="Proteomes" id="UP000243024">
    <property type="component" value="Unassembled WGS sequence"/>
</dbReference>
<dbReference type="GO" id="GO:0005886">
    <property type="term" value="C:plasma membrane"/>
    <property type="evidence" value="ECO:0007669"/>
    <property type="project" value="UniProtKB-SubCell"/>
</dbReference>
<comment type="activity regulation">
    <text evidence="10">Na(+) is not transported, but it plays an essential structural role and its presence is essential for fluoride channel function.</text>
</comment>
<evidence type="ECO:0000256" key="1">
    <source>
        <dbReference type="ARBA" id="ARBA00004651"/>
    </source>
</evidence>
<keyword evidence="3 10" id="KW-0812">Transmembrane</keyword>
<dbReference type="Proteomes" id="UP000244180">
    <property type="component" value="Unassembled WGS sequence"/>
</dbReference>
<feature type="transmembrane region" description="Helical" evidence="10">
    <location>
        <begin position="98"/>
        <end position="119"/>
    </location>
</feature>
<sequence length="123" mass="12798">MMAGLFVFAGGFFGAIFRYLASAPLNARAAASGAALPWGTLGVNLSGAFLFGALESALPLSSALRPLLLTGFLGGYTTFSALMLEIDDRWQNRRPAAVAYAAISFLGGPIAVLLGAAFVPRWI</sequence>
<evidence type="ECO:0000256" key="3">
    <source>
        <dbReference type="ARBA" id="ARBA00022692"/>
    </source>
</evidence>
<comment type="subcellular location">
    <subcellularLocation>
        <location evidence="1 10">Cell membrane</location>
        <topology evidence="1 10">Multi-pass membrane protein</topology>
    </subcellularLocation>
</comment>
<keyword evidence="10" id="KW-0479">Metal-binding</keyword>
<dbReference type="EMBL" id="JXBB01000060">
    <property type="protein sequence ID" value="OAR03421.1"/>
    <property type="molecule type" value="Genomic_DNA"/>
</dbReference>
<proteinExistence type="inferred from homology"/>
<keyword evidence="2 10" id="KW-1003">Cell membrane</keyword>
<gene>
    <name evidence="10" type="primary">fluC</name>
    <name evidence="10" type="synonym">crcB</name>
    <name evidence="12" type="ORF">HSCHL_1107</name>
    <name evidence="11" type="ORF">SA87_01435</name>
</gene>
<feature type="binding site" evidence="10">
    <location>
        <position position="77"/>
    </location>
    <ligand>
        <name>Na(+)</name>
        <dbReference type="ChEBI" id="CHEBI:29101"/>
        <note>structural</note>
    </ligand>
</feature>
<dbReference type="PANTHER" id="PTHR28259:SF1">
    <property type="entry name" value="FLUORIDE EXPORT PROTEIN 1-RELATED"/>
    <property type="match status" value="1"/>
</dbReference>
<comment type="catalytic activity">
    <reaction evidence="8">
        <text>fluoride(in) = fluoride(out)</text>
        <dbReference type="Rhea" id="RHEA:76159"/>
        <dbReference type="ChEBI" id="CHEBI:17051"/>
    </reaction>
    <physiologicalReaction direction="left-to-right" evidence="8">
        <dbReference type="Rhea" id="RHEA:76160"/>
    </physiologicalReaction>
</comment>
<dbReference type="AlphaFoldDB" id="A0A179IP76"/>
<evidence type="ECO:0000256" key="9">
    <source>
        <dbReference type="ARBA" id="ARBA00049940"/>
    </source>
</evidence>
<reference evidence="11 13" key="1">
    <citation type="submission" date="2015-09" db="EMBL/GenBank/DDBJ databases">
        <title>Draft genome sequence of Hydrogenibacillus schlegelii DSM 2000.</title>
        <authorList>
            <person name="Hemp J."/>
        </authorList>
    </citation>
    <scope>NUCLEOTIDE SEQUENCE [LARGE SCALE GENOMIC DNA]</scope>
    <source>
        <strain evidence="11 13">MA 48</strain>
    </source>
</reference>
<dbReference type="HAMAP" id="MF_00454">
    <property type="entry name" value="FluC"/>
    <property type="match status" value="1"/>
</dbReference>
<protein>
    <recommendedName>
        <fullName evidence="10">Fluoride-specific ion channel FluC</fullName>
    </recommendedName>
</protein>
<keyword evidence="5 10" id="KW-0472">Membrane</keyword>
<evidence type="ECO:0000256" key="10">
    <source>
        <dbReference type="HAMAP-Rule" id="MF_00454"/>
    </source>
</evidence>
<evidence type="ECO:0000256" key="8">
    <source>
        <dbReference type="ARBA" id="ARBA00035585"/>
    </source>
</evidence>
<dbReference type="Pfam" id="PF02537">
    <property type="entry name" value="CRCB"/>
    <property type="match status" value="1"/>
</dbReference>